<dbReference type="InterPro" id="IPR038765">
    <property type="entry name" value="Papain-like_cys_pep_sf"/>
</dbReference>
<sequence length="480" mass="56134">MGSVNLNNDEIPFLAVPLPEDILKLKWAGEFEQAARVIDRRLKKDLPEGLRKRLMLEKEMLKQIPGQYPYTWEKALQRMRDNIRDFREEELKELWEEDAADWIFIRGEVHFRDNFLENIVKTREEYRKRILDPRLDGESVHGEILDRTIEEMRKNRHLAEEIRMKIRLRIKEEAERENARIRVYLPVPLEYEQIRNVRLTAVRIGGQPAKAEEYTLAPPDSEQRTVCMETVHRRGQEYEIQFSFENHMKYVDLSTSKALELAAGGEWEMGLGIHDPSRYLGERLPHIRFTPYIRGLAREIAGKEKNPLAKARKIYDFITTHVNYSYVRSYLTLENIPEEAAVSLKGDCGVQALLFIVLCRVSGIPARWQSGLFTAPHKAGCHDWAQFYIAPFGWLFADCSFGGSARRNHSDSRWNFYFGNLDPFRLPAAREFQADFVPASRFLRSDPYDNQTGEVEYEDRGLLRGEYETSFLIERISPLA</sequence>
<protein>
    <submittedName>
        <fullName evidence="2">Transglutaminase-like domain-containing protein</fullName>
    </submittedName>
</protein>
<dbReference type="Proteomes" id="UP000824101">
    <property type="component" value="Unassembled WGS sequence"/>
</dbReference>
<dbReference type="AlphaFoldDB" id="A0A9D2GK80"/>
<evidence type="ECO:0000313" key="3">
    <source>
        <dbReference type="Proteomes" id="UP000824101"/>
    </source>
</evidence>
<dbReference type="PANTHER" id="PTHR38339">
    <property type="entry name" value="TRANSGLUTAMINASE DOMAIN PROTEIN"/>
    <property type="match status" value="1"/>
</dbReference>
<dbReference type="InterPro" id="IPR002931">
    <property type="entry name" value="Transglutaminase-like"/>
</dbReference>
<dbReference type="SUPFAM" id="SSF54001">
    <property type="entry name" value="Cysteine proteinases"/>
    <property type="match status" value="1"/>
</dbReference>
<dbReference type="Pfam" id="PF01841">
    <property type="entry name" value="Transglut_core"/>
    <property type="match status" value="1"/>
</dbReference>
<gene>
    <name evidence="2" type="ORF">IAA17_11435</name>
</gene>
<feature type="domain" description="Transglutaminase-like" evidence="1">
    <location>
        <begin position="340"/>
        <end position="401"/>
    </location>
</feature>
<dbReference type="PANTHER" id="PTHR38339:SF1">
    <property type="entry name" value="TRANSGLUTAMINASE-LIKE DOMAIN-CONTAINING PROTEIN"/>
    <property type="match status" value="1"/>
</dbReference>
<dbReference type="Gene3D" id="3.10.620.30">
    <property type="match status" value="1"/>
</dbReference>
<reference evidence="2" key="2">
    <citation type="submission" date="2021-04" db="EMBL/GenBank/DDBJ databases">
        <authorList>
            <person name="Gilroy R."/>
        </authorList>
    </citation>
    <scope>NUCLEOTIDE SEQUENCE</scope>
    <source>
        <strain evidence="2">ChiBcec1-1093</strain>
    </source>
</reference>
<evidence type="ECO:0000259" key="1">
    <source>
        <dbReference type="SMART" id="SM00460"/>
    </source>
</evidence>
<name>A0A9D2GK80_9FIRM</name>
<proteinExistence type="predicted"/>
<evidence type="ECO:0000313" key="2">
    <source>
        <dbReference type="EMBL" id="HIZ80387.1"/>
    </source>
</evidence>
<reference evidence="2" key="1">
    <citation type="journal article" date="2021" name="PeerJ">
        <title>Extensive microbial diversity within the chicken gut microbiome revealed by metagenomics and culture.</title>
        <authorList>
            <person name="Gilroy R."/>
            <person name="Ravi A."/>
            <person name="Getino M."/>
            <person name="Pursley I."/>
            <person name="Horton D.L."/>
            <person name="Alikhan N.F."/>
            <person name="Baker D."/>
            <person name="Gharbi K."/>
            <person name="Hall N."/>
            <person name="Watson M."/>
            <person name="Adriaenssens E.M."/>
            <person name="Foster-Nyarko E."/>
            <person name="Jarju S."/>
            <person name="Secka A."/>
            <person name="Antonio M."/>
            <person name="Oren A."/>
            <person name="Chaudhuri R.R."/>
            <person name="La Ragione R."/>
            <person name="Hildebrand F."/>
            <person name="Pallen M.J."/>
        </authorList>
    </citation>
    <scope>NUCLEOTIDE SEQUENCE</scope>
    <source>
        <strain evidence="2">ChiBcec1-1093</strain>
    </source>
</reference>
<dbReference type="EMBL" id="DXBC01000182">
    <property type="protein sequence ID" value="HIZ80387.1"/>
    <property type="molecule type" value="Genomic_DNA"/>
</dbReference>
<dbReference type="SMART" id="SM00460">
    <property type="entry name" value="TGc"/>
    <property type="match status" value="1"/>
</dbReference>
<organism evidence="2 3">
    <name type="scientific">Candidatus Lachnoclostridium stercorigallinarum</name>
    <dbReference type="NCBI Taxonomy" id="2838634"/>
    <lineage>
        <taxon>Bacteria</taxon>
        <taxon>Bacillati</taxon>
        <taxon>Bacillota</taxon>
        <taxon>Clostridia</taxon>
        <taxon>Lachnospirales</taxon>
        <taxon>Lachnospiraceae</taxon>
    </lineage>
</organism>
<comment type="caution">
    <text evidence="2">The sequence shown here is derived from an EMBL/GenBank/DDBJ whole genome shotgun (WGS) entry which is preliminary data.</text>
</comment>
<accession>A0A9D2GK80</accession>